<proteinExistence type="predicted"/>
<dbReference type="Pfam" id="PF04427">
    <property type="entry name" value="Brix"/>
    <property type="match status" value="1"/>
</dbReference>
<dbReference type="GO" id="GO:0005654">
    <property type="term" value="C:nucleoplasm"/>
    <property type="evidence" value="ECO:0007669"/>
    <property type="project" value="UniProtKB-ARBA"/>
</dbReference>
<evidence type="ECO:0000313" key="2">
    <source>
        <dbReference type="EMBL" id="KAK8731307.1"/>
    </source>
</evidence>
<dbReference type="GO" id="GO:0042134">
    <property type="term" value="F:rRNA primary transcript binding"/>
    <property type="evidence" value="ECO:0007669"/>
    <property type="project" value="InterPro"/>
</dbReference>
<reference evidence="2 3" key="1">
    <citation type="journal article" date="2024" name="BMC Genomics">
        <title>Genome assembly of redclaw crayfish (Cherax quadricarinatus) provides insights into its immune adaptation and hypoxia tolerance.</title>
        <authorList>
            <person name="Liu Z."/>
            <person name="Zheng J."/>
            <person name="Li H."/>
            <person name="Fang K."/>
            <person name="Wang S."/>
            <person name="He J."/>
            <person name="Zhou D."/>
            <person name="Weng S."/>
            <person name="Chi M."/>
            <person name="Gu Z."/>
            <person name="He J."/>
            <person name="Li F."/>
            <person name="Wang M."/>
        </authorList>
    </citation>
    <scope>NUCLEOTIDE SEQUENCE [LARGE SCALE GENOMIC DNA]</scope>
    <source>
        <strain evidence="2">ZL_2023a</strain>
    </source>
</reference>
<dbReference type="PANTHER" id="PTHR22734:SF2">
    <property type="entry name" value="U3 SMALL NUCLEOLAR RIBONUCLEOPROTEIN PROTEIN IMP4"/>
    <property type="match status" value="1"/>
</dbReference>
<evidence type="ECO:0000313" key="3">
    <source>
        <dbReference type="Proteomes" id="UP001445076"/>
    </source>
</evidence>
<dbReference type="PANTHER" id="PTHR22734">
    <property type="entry name" value="U3 SMALL NUCLEOLAR RIBONUCLEOPROTEIN PROTEIN IMP4"/>
    <property type="match status" value="1"/>
</dbReference>
<dbReference type="GO" id="GO:0042274">
    <property type="term" value="P:ribosomal small subunit biogenesis"/>
    <property type="evidence" value="ECO:0007669"/>
    <property type="project" value="UniProtKB-ARBA"/>
</dbReference>
<dbReference type="Proteomes" id="UP001445076">
    <property type="component" value="Unassembled WGS sequence"/>
</dbReference>
<gene>
    <name evidence="2" type="ORF">OTU49_007536</name>
</gene>
<dbReference type="FunFam" id="3.40.50.10480:FF:000001">
    <property type="entry name" value="IMP4, U3 small nucleolar ribonucleoprotein"/>
    <property type="match status" value="1"/>
</dbReference>
<protein>
    <recommendedName>
        <fullName evidence="1">Brix domain-containing protein</fullName>
    </recommendedName>
</protein>
<dbReference type="GO" id="GO:0032040">
    <property type="term" value="C:small-subunit processome"/>
    <property type="evidence" value="ECO:0007669"/>
    <property type="project" value="TreeGrafter"/>
</dbReference>
<dbReference type="InterPro" id="IPR044281">
    <property type="entry name" value="IMP4/RPF1"/>
</dbReference>
<dbReference type="PROSITE" id="PS50833">
    <property type="entry name" value="BRIX"/>
    <property type="match status" value="1"/>
</dbReference>
<dbReference type="SMART" id="SM00879">
    <property type="entry name" value="Brix"/>
    <property type="match status" value="1"/>
</dbReference>
<dbReference type="GO" id="GO:0030515">
    <property type="term" value="F:snoRNA binding"/>
    <property type="evidence" value="ECO:0007669"/>
    <property type="project" value="TreeGrafter"/>
</dbReference>
<feature type="domain" description="Brix" evidence="1">
    <location>
        <begin position="97"/>
        <end position="279"/>
    </location>
</feature>
<sequence>MSEFSLRRQARLRREYLYRKSMEGRHAAMQQRKDTIKASLKEGKEIPTALQKKALRLMAAGDWDDPGPQLAVELGGEAAGGSTNVDDEYRWAGVEDPKIVITTSRDPSSKLKQFAKEVKLLFPNSQRLNRGNYANKQLVEACCANQVTDFIILHETRGNPDGLVISHLPNGPTAYFTLADVVMRHDIPNISTMSEQYPHLIFHNFKTKLGTRTLNILKYLFPVPKDESQRVVSFINWDDWILFRQHIHKKVDGGKDLTLHEIGPRFSMKLYRIIMGTMDKERAADTEFVLRPYMNTAKKRRFLSDDDPW</sequence>
<evidence type="ECO:0000259" key="1">
    <source>
        <dbReference type="PROSITE" id="PS50833"/>
    </source>
</evidence>
<dbReference type="AlphaFoldDB" id="A0AAW0WVN0"/>
<comment type="caution">
    <text evidence="2">The sequence shown here is derived from an EMBL/GenBank/DDBJ whole genome shotgun (WGS) entry which is preliminary data.</text>
</comment>
<dbReference type="Gene3D" id="3.40.50.10480">
    <property type="entry name" value="Probable brix-domain ribosomal biogenesis protein"/>
    <property type="match status" value="1"/>
</dbReference>
<dbReference type="SUPFAM" id="SSF52954">
    <property type="entry name" value="Class II aaRS ABD-related"/>
    <property type="match status" value="1"/>
</dbReference>
<dbReference type="GO" id="GO:0034457">
    <property type="term" value="C:Mpp10 complex"/>
    <property type="evidence" value="ECO:0007669"/>
    <property type="project" value="UniProtKB-ARBA"/>
</dbReference>
<keyword evidence="3" id="KW-1185">Reference proteome</keyword>
<organism evidence="2 3">
    <name type="scientific">Cherax quadricarinatus</name>
    <name type="common">Australian red claw crayfish</name>
    <dbReference type="NCBI Taxonomy" id="27406"/>
    <lineage>
        <taxon>Eukaryota</taxon>
        <taxon>Metazoa</taxon>
        <taxon>Ecdysozoa</taxon>
        <taxon>Arthropoda</taxon>
        <taxon>Crustacea</taxon>
        <taxon>Multicrustacea</taxon>
        <taxon>Malacostraca</taxon>
        <taxon>Eumalacostraca</taxon>
        <taxon>Eucarida</taxon>
        <taxon>Decapoda</taxon>
        <taxon>Pleocyemata</taxon>
        <taxon>Astacidea</taxon>
        <taxon>Parastacoidea</taxon>
        <taxon>Parastacidae</taxon>
        <taxon>Cherax</taxon>
    </lineage>
</organism>
<accession>A0AAW0WVN0</accession>
<dbReference type="GO" id="GO:0006364">
    <property type="term" value="P:rRNA processing"/>
    <property type="evidence" value="ECO:0007669"/>
    <property type="project" value="InterPro"/>
</dbReference>
<dbReference type="EMBL" id="JARKIK010000061">
    <property type="protein sequence ID" value="KAK8731307.1"/>
    <property type="molecule type" value="Genomic_DNA"/>
</dbReference>
<dbReference type="InterPro" id="IPR007109">
    <property type="entry name" value="Brix"/>
</dbReference>
<name>A0AAW0WVN0_CHEQU</name>